<dbReference type="Proteomes" id="UP000015106">
    <property type="component" value="Chromosome 3"/>
</dbReference>
<organism evidence="2 3">
    <name type="scientific">Triticum urartu</name>
    <name type="common">Red wild einkorn</name>
    <name type="synonym">Crithodium urartu</name>
    <dbReference type="NCBI Taxonomy" id="4572"/>
    <lineage>
        <taxon>Eukaryota</taxon>
        <taxon>Viridiplantae</taxon>
        <taxon>Streptophyta</taxon>
        <taxon>Embryophyta</taxon>
        <taxon>Tracheophyta</taxon>
        <taxon>Spermatophyta</taxon>
        <taxon>Magnoliopsida</taxon>
        <taxon>Liliopsida</taxon>
        <taxon>Poales</taxon>
        <taxon>Poaceae</taxon>
        <taxon>BOP clade</taxon>
        <taxon>Pooideae</taxon>
        <taxon>Triticodae</taxon>
        <taxon>Triticeae</taxon>
        <taxon>Triticinae</taxon>
        <taxon>Triticum</taxon>
    </lineage>
</organism>
<accession>A0A8R7TZM0</accession>
<feature type="region of interest" description="Disordered" evidence="1">
    <location>
        <begin position="73"/>
        <end position="97"/>
    </location>
</feature>
<proteinExistence type="predicted"/>
<evidence type="ECO:0000313" key="3">
    <source>
        <dbReference type="Proteomes" id="UP000015106"/>
    </source>
</evidence>
<protein>
    <submittedName>
        <fullName evidence="2">Uncharacterized protein</fullName>
    </submittedName>
</protein>
<reference evidence="2" key="2">
    <citation type="submission" date="2018-03" db="EMBL/GenBank/DDBJ databases">
        <title>The Triticum urartu genome reveals the dynamic nature of wheat genome evolution.</title>
        <authorList>
            <person name="Ling H."/>
            <person name="Ma B."/>
            <person name="Shi X."/>
            <person name="Liu H."/>
            <person name="Dong L."/>
            <person name="Sun H."/>
            <person name="Cao Y."/>
            <person name="Gao Q."/>
            <person name="Zheng S."/>
            <person name="Li Y."/>
            <person name="Yu Y."/>
            <person name="Du H."/>
            <person name="Qi M."/>
            <person name="Li Y."/>
            <person name="Yu H."/>
            <person name="Cui Y."/>
            <person name="Wang N."/>
            <person name="Chen C."/>
            <person name="Wu H."/>
            <person name="Zhao Y."/>
            <person name="Zhang J."/>
            <person name="Li Y."/>
            <person name="Zhou W."/>
            <person name="Zhang B."/>
            <person name="Hu W."/>
            <person name="Eijk M."/>
            <person name="Tang J."/>
            <person name="Witsenboer H."/>
            <person name="Zhao S."/>
            <person name="Li Z."/>
            <person name="Zhang A."/>
            <person name="Wang D."/>
            <person name="Liang C."/>
        </authorList>
    </citation>
    <scope>NUCLEOTIDE SEQUENCE [LARGE SCALE GENOMIC DNA]</scope>
    <source>
        <strain evidence="2">cv. G1812</strain>
    </source>
</reference>
<name>A0A8R7TZM0_TRIUA</name>
<sequence>MVGAKLLGEKRTQDTQPVWPSPPPRSPPMVYLHSPRVFQSLMVRSRDAETICRLSMEKATERTSFSWPTKRRVVTPVERSQRRSSPSQDPESANWPSELRTTSWTKWPWPVRRRKGTPYSELESWVAWMGLVRSQTSSDLSREEETMKGELSMGVAMAVTTSLWPRITPAYTRDSCAPAMVVGRSER</sequence>
<keyword evidence="3" id="KW-1185">Reference proteome</keyword>
<dbReference type="EnsemblPlants" id="TuG1812G0300003975.01.T01">
    <property type="protein sequence ID" value="TuG1812G0300003975.01.T01.cds383431"/>
    <property type="gene ID" value="TuG1812G0300003975.01"/>
</dbReference>
<reference evidence="3" key="1">
    <citation type="journal article" date="2013" name="Nature">
        <title>Draft genome of the wheat A-genome progenitor Triticum urartu.</title>
        <authorList>
            <person name="Ling H.Q."/>
            <person name="Zhao S."/>
            <person name="Liu D."/>
            <person name="Wang J."/>
            <person name="Sun H."/>
            <person name="Zhang C."/>
            <person name="Fan H."/>
            <person name="Li D."/>
            <person name="Dong L."/>
            <person name="Tao Y."/>
            <person name="Gao C."/>
            <person name="Wu H."/>
            <person name="Li Y."/>
            <person name="Cui Y."/>
            <person name="Guo X."/>
            <person name="Zheng S."/>
            <person name="Wang B."/>
            <person name="Yu K."/>
            <person name="Liang Q."/>
            <person name="Yang W."/>
            <person name="Lou X."/>
            <person name="Chen J."/>
            <person name="Feng M."/>
            <person name="Jian J."/>
            <person name="Zhang X."/>
            <person name="Luo G."/>
            <person name="Jiang Y."/>
            <person name="Liu J."/>
            <person name="Wang Z."/>
            <person name="Sha Y."/>
            <person name="Zhang B."/>
            <person name="Wu H."/>
            <person name="Tang D."/>
            <person name="Shen Q."/>
            <person name="Xue P."/>
            <person name="Zou S."/>
            <person name="Wang X."/>
            <person name="Liu X."/>
            <person name="Wang F."/>
            <person name="Yang Y."/>
            <person name="An X."/>
            <person name="Dong Z."/>
            <person name="Zhang K."/>
            <person name="Zhang X."/>
            <person name="Luo M.C."/>
            <person name="Dvorak J."/>
            <person name="Tong Y."/>
            <person name="Wang J."/>
            <person name="Yang H."/>
            <person name="Li Z."/>
            <person name="Wang D."/>
            <person name="Zhang A."/>
            <person name="Wang J."/>
        </authorList>
    </citation>
    <scope>NUCLEOTIDE SEQUENCE</scope>
    <source>
        <strain evidence="3">cv. G1812</strain>
    </source>
</reference>
<dbReference type="Gramene" id="TuG1812G0300003975.01.T01">
    <property type="protein sequence ID" value="TuG1812G0300003975.01.T01.cds383431"/>
    <property type="gene ID" value="TuG1812G0300003975.01"/>
</dbReference>
<feature type="region of interest" description="Disordered" evidence="1">
    <location>
        <begin position="1"/>
        <end position="30"/>
    </location>
</feature>
<feature type="compositionally biased region" description="Low complexity" evidence="1">
    <location>
        <begin position="83"/>
        <end position="92"/>
    </location>
</feature>
<dbReference type="AlphaFoldDB" id="A0A8R7TZM0"/>
<evidence type="ECO:0000256" key="1">
    <source>
        <dbReference type="SAM" id="MobiDB-lite"/>
    </source>
</evidence>
<evidence type="ECO:0000313" key="2">
    <source>
        <dbReference type="EnsemblPlants" id="TuG1812G0300003975.01.T01.cds383431"/>
    </source>
</evidence>
<reference evidence="2" key="3">
    <citation type="submission" date="2022-06" db="UniProtKB">
        <authorList>
            <consortium name="EnsemblPlants"/>
        </authorList>
    </citation>
    <scope>IDENTIFICATION</scope>
</reference>